<comment type="similarity">
    <text evidence="1">Belongs to the LysR transcriptional regulatory family.</text>
</comment>
<keyword evidence="3" id="KW-0238">DNA-binding</keyword>
<feature type="domain" description="HTH lysR-type" evidence="6">
    <location>
        <begin position="9"/>
        <end position="71"/>
    </location>
</feature>
<reference evidence="7 8" key="1">
    <citation type="submission" date="2020-03" db="EMBL/GenBank/DDBJ databases">
        <title>Whole genome shotgun sequence of Phytohabitans houttuyneae NBRC 108639.</title>
        <authorList>
            <person name="Komaki H."/>
            <person name="Tamura T."/>
        </authorList>
    </citation>
    <scope>NUCLEOTIDE SEQUENCE [LARGE SCALE GENOMIC DNA]</scope>
    <source>
        <strain evidence="7 8">NBRC 108639</strain>
    </source>
</reference>
<dbReference type="AlphaFoldDB" id="A0A6V8KTA2"/>
<dbReference type="Proteomes" id="UP000482800">
    <property type="component" value="Unassembled WGS sequence"/>
</dbReference>
<evidence type="ECO:0000256" key="1">
    <source>
        <dbReference type="ARBA" id="ARBA00009437"/>
    </source>
</evidence>
<protein>
    <recommendedName>
        <fullName evidence="6">HTH lysR-type domain-containing protein</fullName>
    </recommendedName>
</protein>
<reference evidence="7 8" key="2">
    <citation type="submission" date="2020-03" db="EMBL/GenBank/DDBJ databases">
        <authorList>
            <person name="Ichikawa N."/>
            <person name="Kimura A."/>
            <person name="Kitahashi Y."/>
            <person name="Uohara A."/>
        </authorList>
    </citation>
    <scope>NUCLEOTIDE SEQUENCE [LARGE SCALE GENOMIC DNA]</scope>
    <source>
        <strain evidence="7 8">NBRC 108639</strain>
    </source>
</reference>
<evidence type="ECO:0000256" key="2">
    <source>
        <dbReference type="ARBA" id="ARBA00023015"/>
    </source>
</evidence>
<dbReference type="EMBL" id="BLPF01000004">
    <property type="protein sequence ID" value="GFJ85539.1"/>
    <property type="molecule type" value="Genomic_DNA"/>
</dbReference>
<feature type="region of interest" description="Disordered" evidence="5">
    <location>
        <begin position="339"/>
        <end position="363"/>
    </location>
</feature>
<comment type="caution">
    <text evidence="7">The sequence shown here is derived from an EMBL/GenBank/DDBJ whole genome shotgun (WGS) entry which is preliminary data.</text>
</comment>
<dbReference type="InterPro" id="IPR000847">
    <property type="entry name" value="LysR_HTH_N"/>
</dbReference>
<dbReference type="Gene3D" id="1.10.10.10">
    <property type="entry name" value="Winged helix-like DNA-binding domain superfamily/Winged helix DNA-binding domain"/>
    <property type="match status" value="1"/>
</dbReference>
<dbReference type="InterPro" id="IPR036390">
    <property type="entry name" value="WH_DNA-bd_sf"/>
</dbReference>
<name>A0A6V8KTA2_9ACTN</name>
<keyword evidence="2" id="KW-0805">Transcription regulation</keyword>
<dbReference type="InterPro" id="IPR036388">
    <property type="entry name" value="WH-like_DNA-bd_sf"/>
</dbReference>
<evidence type="ECO:0000256" key="5">
    <source>
        <dbReference type="SAM" id="MobiDB-lite"/>
    </source>
</evidence>
<keyword evidence="8" id="KW-1185">Reference proteome</keyword>
<dbReference type="SUPFAM" id="SSF46785">
    <property type="entry name" value="Winged helix' DNA-binding domain"/>
    <property type="match status" value="1"/>
</dbReference>
<gene>
    <name evidence="7" type="ORF">Phou_097190</name>
</gene>
<evidence type="ECO:0000256" key="4">
    <source>
        <dbReference type="ARBA" id="ARBA00023163"/>
    </source>
</evidence>
<dbReference type="GO" id="GO:0003700">
    <property type="term" value="F:DNA-binding transcription factor activity"/>
    <property type="evidence" value="ECO:0007669"/>
    <property type="project" value="InterPro"/>
</dbReference>
<dbReference type="PANTHER" id="PTHR30126">
    <property type="entry name" value="HTH-TYPE TRANSCRIPTIONAL REGULATOR"/>
    <property type="match status" value="1"/>
</dbReference>
<dbReference type="PANTHER" id="PTHR30126:SF40">
    <property type="entry name" value="HTH-TYPE TRANSCRIPTIONAL REGULATOR GLTR"/>
    <property type="match status" value="1"/>
</dbReference>
<evidence type="ECO:0000259" key="6">
    <source>
        <dbReference type="Pfam" id="PF00126"/>
    </source>
</evidence>
<evidence type="ECO:0000313" key="8">
    <source>
        <dbReference type="Proteomes" id="UP000482800"/>
    </source>
</evidence>
<accession>A0A6V8KTA2</accession>
<keyword evidence="4" id="KW-0804">Transcription</keyword>
<sequence length="363" mass="40655">MAPDEWECQVFIAVAETGGTAAAANRLKAIRGETYGRQTVVKTLAKIERWAGQTLLERDGNRRLYTTERGQEFLVAARKIVAQYRVMRGEAANSDLPRLACLPLHTIFVAKAEDRLYHEPPAETEKILVEYLPQDQRGEGQFHKAVEMLGNDVYQLIIGPPVKEVKKFQSTILYQAQLEAMVSVDHPESEMSLIDLVKKHRMLVPPADMRSRRLLEDAIQKWAADVDPGLDQRVAAESYETATSVMRLRHENSRGRVDKRVVVVPSDVAFPFKDGMEFGGRNADRFKWVPIYYRDSANARHLLQMDVCVTVRLGNRAKLAKIVGALQDAVAQLDQIPGHDGLGGAPLRRPVPRQDGAGGKARR</sequence>
<dbReference type="GO" id="GO:0000976">
    <property type="term" value="F:transcription cis-regulatory region binding"/>
    <property type="evidence" value="ECO:0007669"/>
    <property type="project" value="TreeGrafter"/>
</dbReference>
<evidence type="ECO:0000256" key="3">
    <source>
        <dbReference type="ARBA" id="ARBA00023125"/>
    </source>
</evidence>
<dbReference type="Pfam" id="PF00126">
    <property type="entry name" value="HTH_1"/>
    <property type="match status" value="1"/>
</dbReference>
<proteinExistence type="inferred from homology"/>
<organism evidence="7 8">
    <name type="scientific">Phytohabitans houttuyneae</name>
    <dbReference type="NCBI Taxonomy" id="1076126"/>
    <lineage>
        <taxon>Bacteria</taxon>
        <taxon>Bacillati</taxon>
        <taxon>Actinomycetota</taxon>
        <taxon>Actinomycetes</taxon>
        <taxon>Micromonosporales</taxon>
        <taxon>Micromonosporaceae</taxon>
    </lineage>
</organism>
<evidence type="ECO:0000313" key="7">
    <source>
        <dbReference type="EMBL" id="GFJ85539.1"/>
    </source>
</evidence>